<evidence type="ECO:0008006" key="3">
    <source>
        <dbReference type="Google" id="ProtNLM"/>
    </source>
</evidence>
<evidence type="ECO:0000313" key="2">
    <source>
        <dbReference type="Proteomes" id="UP000185841"/>
    </source>
</evidence>
<organism evidence="1 2">
    <name type="scientific">Aquipseudomonas alcaligenes</name>
    <name type="common">Pseudomonas alcaligenes</name>
    <dbReference type="NCBI Taxonomy" id="43263"/>
    <lineage>
        <taxon>Bacteria</taxon>
        <taxon>Pseudomonadati</taxon>
        <taxon>Pseudomonadota</taxon>
        <taxon>Gammaproteobacteria</taxon>
        <taxon>Pseudomonadales</taxon>
        <taxon>Pseudomonadaceae</taxon>
        <taxon>Aquipseudomonas</taxon>
    </lineage>
</organism>
<dbReference type="AlphaFoldDB" id="A0A1N6XD47"/>
<dbReference type="EMBL" id="FTMP01000012">
    <property type="protein sequence ID" value="SIR00169.1"/>
    <property type="molecule type" value="Genomic_DNA"/>
</dbReference>
<sequence length="87" mass="9442">MRSCVPLKQPKPVNELDVMFSSIRAANSWSEVVATLLAHGAELNKVEGENFALVFRGKRIIRLSPVAGTLPDLTKRLGNMPSTLVGP</sequence>
<dbReference type="RefSeq" id="WP_076429351.1">
    <property type="nucleotide sequence ID" value="NZ_FTMP01000012.1"/>
</dbReference>
<proteinExistence type="predicted"/>
<reference evidence="1 2" key="1">
    <citation type="submission" date="2017-01" db="EMBL/GenBank/DDBJ databases">
        <authorList>
            <person name="Mah S.A."/>
            <person name="Swanson W.J."/>
            <person name="Moy G.W."/>
            <person name="Vacquier V.D."/>
        </authorList>
    </citation>
    <scope>NUCLEOTIDE SEQUENCE [LARGE SCALE GENOMIC DNA]</scope>
    <source>
        <strain evidence="1 2">RU36E</strain>
    </source>
</reference>
<name>A0A1N6XD47_AQUAC</name>
<protein>
    <recommendedName>
        <fullName evidence="3">Ankyrin repeat domain-containing protein</fullName>
    </recommendedName>
</protein>
<dbReference type="Proteomes" id="UP000185841">
    <property type="component" value="Unassembled WGS sequence"/>
</dbReference>
<accession>A0A1N6XD47</accession>
<evidence type="ECO:0000313" key="1">
    <source>
        <dbReference type="EMBL" id="SIR00169.1"/>
    </source>
</evidence>
<gene>
    <name evidence="1" type="ORF">SAMN05878282_11287</name>
</gene>